<proteinExistence type="predicted"/>
<sequence length="329" mass="38025">MPQKENTANTTTDYSPDILGGNFEKQTLKLNDDYEGAAIATLVRSKCDRPSDKAVLYIHGFNDYFFQEELAKEFNNQDYHFYALDLRKYGRSYLQHQKLNNVRSLKEYDEEINLALKIIKQEGNNHVLLNGHSTGGLIITYYASRNPNSTLFHGLICNSPFYEYNLSFFERKFGIPLLSSIGKRFPKSLVPAGFSEMYGYSLHQDNYGEWNYSLIWKPNHIAKVNLGFIRAIHQAQINIQSNCIINMPILVLHSDKSIYVKKWTDKLRSADAVLNVEHIAEFANAIKGNVKVAEIKDGMHDLVLSKREVREQVYKTMFDWIKSQFKNEN</sequence>
<accession>A0ABV4KCL1</accession>
<dbReference type="GO" id="GO:0016787">
    <property type="term" value="F:hydrolase activity"/>
    <property type="evidence" value="ECO:0007669"/>
    <property type="project" value="UniProtKB-KW"/>
</dbReference>
<feature type="domain" description="Serine aminopeptidase S33" evidence="1">
    <location>
        <begin position="51"/>
        <end position="302"/>
    </location>
</feature>
<dbReference type="InterPro" id="IPR029058">
    <property type="entry name" value="AB_hydrolase_fold"/>
</dbReference>
<protein>
    <submittedName>
        <fullName evidence="2">Alpha/beta hydrolase</fullName>
    </submittedName>
</protein>
<dbReference type="Proteomes" id="UP001568894">
    <property type="component" value="Unassembled WGS sequence"/>
</dbReference>
<dbReference type="EMBL" id="JASMRN010000006">
    <property type="protein sequence ID" value="MEZ7515398.1"/>
    <property type="molecule type" value="Genomic_DNA"/>
</dbReference>
<dbReference type="SUPFAM" id="SSF53474">
    <property type="entry name" value="alpha/beta-Hydrolases"/>
    <property type="match status" value="1"/>
</dbReference>
<dbReference type="InterPro" id="IPR051044">
    <property type="entry name" value="MAG_DAG_Lipase"/>
</dbReference>
<keyword evidence="2" id="KW-0378">Hydrolase</keyword>
<gene>
    <name evidence="2" type="ORF">QO192_08915</name>
</gene>
<organism evidence="2 3">
    <name type="scientific">Flavobacterium frigidarium</name>
    <dbReference type="NCBI Taxonomy" id="99286"/>
    <lineage>
        <taxon>Bacteria</taxon>
        <taxon>Pseudomonadati</taxon>
        <taxon>Bacteroidota</taxon>
        <taxon>Flavobacteriia</taxon>
        <taxon>Flavobacteriales</taxon>
        <taxon>Flavobacteriaceae</taxon>
        <taxon>Flavobacterium</taxon>
    </lineage>
</organism>
<dbReference type="RefSeq" id="WP_371569814.1">
    <property type="nucleotide sequence ID" value="NZ_JASMRN010000006.1"/>
</dbReference>
<reference evidence="2 3" key="1">
    <citation type="submission" date="2023-05" db="EMBL/GenBank/DDBJ databases">
        <title>Adaptations of aquatic viruses from atmosphere-close ecosystems of the Central Arctic Ocean.</title>
        <authorList>
            <person name="Rahlff J."/>
            <person name="Holmfeldt K."/>
        </authorList>
    </citation>
    <scope>NUCLEOTIDE SEQUENCE [LARGE SCALE GENOMIC DNA]</scope>
    <source>
        <strain evidence="2 3">Arc14</strain>
    </source>
</reference>
<evidence type="ECO:0000313" key="2">
    <source>
        <dbReference type="EMBL" id="MEZ7515398.1"/>
    </source>
</evidence>
<dbReference type="Pfam" id="PF12146">
    <property type="entry name" value="Hydrolase_4"/>
    <property type="match status" value="1"/>
</dbReference>
<dbReference type="InterPro" id="IPR022742">
    <property type="entry name" value="Hydrolase_4"/>
</dbReference>
<name>A0ABV4KCL1_9FLAO</name>
<comment type="caution">
    <text evidence="2">The sequence shown here is derived from an EMBL/GenBank/DDBJ whole genome shotgun (WGS) entry which is preliminary data.</text>
</comment>
<evidence type="ECO:0000313" key="3">
    <source>
        <dbReference type="Proteomes" id="UP001568894"/>
    </source>
</evidence>
<evidence type="ECO:0000259" key="1">
    <source>
        <dbReference type="Pfam" id="PF12146"/>
    </source>
</evidence>
<keyword evidence="3" id="KW-1185">Reference proteome</keyword>
<dbReference type="PANTHER" id="PTHR11614">
    <property type="entry name" value="PHOSPHOLIPASE-RELATED"/>
    <property type="match status" value="1"/>
</dbReference>
<dbReference type="Gene3D" id="3.40.50.1820">
    <property type="entry name" value="alpha/beta hydrolase"/>
    <property type="match status" value="1"/>
</dbReference>